<evidence type="ECO:0000313" key="4">
    <source>
        <dbReference type="WBParaSite" id="SBAD_0000212601-mRNA-1"/>
    </source>
</evidence>
<dbReference type="PROSITE" id="PS50001">
    <property type="entry name" value="SH2"/>
    <property type="match status" value="1"/>
</dbReference>
<dbReference type="SUPFAM" id="SSF55550">
    <property type="entry name" value="SH2 domain"/>
    <property type="match status" value="1"/>
</dbReference>
<dbReference type="Gene3D" id="3.30.505.10">
    <property type="entry name" value="SH2 domain"/>
    <property type="match status" value="1"/>
</dbReference>
<feature type="domain" description="SH2" evidence="3">
    <location>
        <begin position="41"/>
        <end position="134"/>
    </location>
</feature>
<dbReference type="Pfam" id="PF00017">
    <property type="entry name" value="SH2"/>
    <property type="match status" value="1"/>
</dbReference>
<evidence type="ECO:0000256" key="2">
    <source>
        <dbReference type="SAM" id="MobiDB-lite"/>
    </source>
</evidence>
<keyword evidence="1" id="KW-0727">SH2 domain</keyword>
<dbReference type="InterPro" id="IPR000980">
    <property type="entry name" value="SH2"/>
</dbReference>
<dbReference type="InterPro" id="IPR036860">
    <property type="entry name" value="SH2_dom_sf"/>
</dbReference>
<reference evidence="4" key="1">
    <citation type="submission" date="2016-06" db="UniProtKB">
        <authorList>
            <consortium name="WormBaseParasite"/>
        </authorList>
    </citation>
    <scope>IDENTIFICATION</scope>
</reference>
<protein>
    <submittedName>
        <fullName evidence="4">SH2 domain-containing protein</fullName>
    </submittedName>
</protein>
<evidence type="ECO:0000259" key="3">
    <source>
        <dbReference type="PROSITE" id="PS50001"/>
    </source>
</evidence>
<proteinExistence type="predicted"/>
<name>A0A183IEI2_9BILA</name>
<dbReference type="WBParaSite" id="SBAD_0000212601-mRNA-1">
    <property type="protein sequence ID" value="SBAD_0000212601-mRNA-1"/>
    <property type="gene ID" value="SBAD_0000212601"/>
</dbReference>
<accession>A0A183IEI2</accession>
<organism evidence="4">
    <name type="scientific">Soboliphyme baturini</name>
    <dbReference type="NCBI Taxonomy" id="241478"/>
    <lineage>
        <taxon>Eukaryota</taxon>
        <taxon>Metazoa</taxon>
        <taxon>Ecdysozoa</taxon>
        <taxon>Nematoda</taxon>
        <taxon>Enoplea</taxon>
        <taxon>Dorylaimia</taxon>
        <taxon>Dioctophymatida</taxon>
        <taxon>Dioctophymatoidea</taxon>
        <taxon>Soboliphymatidae</taxon>
        <taxon>Soboliphyme</taxon>
    </lineage>
</organism>
<dbReference type="SMART" id="SM00252">
    <property type="entry name" value="SH2"/>
    <property type="match status" value="1"/>
</dbReference>
<sequence length="231" mass="26166">LFSTLRFVFQPDYAPCRIDSSPANPTQITLLERIIRTHPVWYLPHISRMAAIHLVRGKEVGNFIVRHSSRVNAMAITVKLPLSSKQDVEHYLVESTAFGIHLEGTSKYFKALPLLLCYYCESDGDLGFKICLPSAILECRSRRDLYSYALLGQGTVRCVLFIIILLVVCHRNLEFWSVGPCLCKDIPPPSCDKYSSFSTSFYDGRRKTTHSRNLSVPAKREASEESQEGEC</sequence>
<evidence type="ECO:0000256" key="1">
    <source>
        <dbReference type="PROSITE-ProRule" id="PRU00191"/>
    </source>
</evidence>
<dbReference type="AlphaFoldDB" id="A0A183IEI2"/>
<feature type="region of interest" description="Disordered" evidence="2">
    <location>
        <begin position="199"/>
        <end position="231"/>
    </location>
</feature>